<dbReference type="Proteomes" id="UP000729402">
    <property type="component" value="Unassembled WGS sequence"/>
</dbReference>
<keyword evidence="2" id="KW-1185">Reference proteome</keyword>
<gene>
    <name evidence="1" type="ORF">GUJ93_ZPchr0013g36212</name>
</gene>
<sequence>MGRKARGGWQDEDEDDRFELAGFSGHLSLSSSVFMVGNWKAPLATVLESDEFVGSLLFELVGSNGLGFV</sequence>
<organism evidence="1 2">
    <name type="scientific">Zizania palustris</name>
    <name type="common">Northern wild rice</name>
    <dbReference type="NCBI Taxonomy" id="103762"/>
    <lineage>
        <taxon>Eukaryota</taxon>
        <taxon>Viridiplantae</taxon>
        <taxon>Streptophyta</taxon>
        <taxon>Embryophyta</taxon>
        <taxon>Tracheophyta</taxon>
        <taxon>Spermatophyta</taxon>
        <taxon>Magnoliopsida</taxon>
        <taxon>Liliopsida</taxon>
        <taxon>Poales</taxon>
        <taxon>Poaceae</taxon>
        <taxon>BOP clade</taxon>
        <taxon>Oryzoideae</taxon>
        <taxon>Oryzeae</taxon>
        <taxon>Zizaniinae</taxon>
        <taxon>Zizania</taxon>
    </lineage>
</organism>
<reference evidence="1" key="2">
    <citation type="submission" date="2021-02" db="EMBL/GenBank/DDBJ databases">
        <authorList>
            <person name="Kimball J.A."/>
            <person name="Haas M.W."/>
            <person name="Macchietto M."/>
            <person name="Kono T."/>
            <person name="Duquette J."/>
            <person name="Shao M."/>
        </authorList>
    </citation>
    <scope>NUCLEOTIDE SEQUENCE</scope>
    <source>
        <tissue evidence="1">Fresh leaf tissue</tissue>
    </source>
</reference>
<reference evidence="1" key="1">
    <citation type="journal article" date="2021" name="bioRxiv">
        <title>Whole Genome Assembly and Annotation of Northern Wild Rice, Zizania palustris L., Supports a Whole Genome Duplication in the Zizania Genus.</title>
        <authorList>
            <person name="Haas M."/>
            <person name="Kono T."/>
            <person name="Macchietto M."/>
            <person name="Millas R."/>
            <person name="McGilp L."/>
            <person name="Shao M."/>
            <person name="Duquette J."/>
            <person name="Hirsch C.N."/>
            <person name="Kimball J."/>
        </authorList>
    </citation>
    <scope>NUCLEOTIDE SEQUENCE</scope>
    <source>
        <tissue evidence="1">Fresh leaf tissue</tissue>
    </source>
</reference>
<protein>
    <submittedName>
        <fullName evidence="1">Uncharacterized protein</fullName>
    </submittedName>
</protein>
<accession>A0A8J6BXY9</accession>
<comment type="caution">
    <text evidence="1">The sequence shown here is derived from an EMBL/GenBank/DDBJ whole genome shotgun (WGS) entry which is preliminary data.</text>
</comment>
<evidence type="ECO:0000313" key="1">
    <source>
        <dbReference type="EMBL" id="KAG8099807.1"/>
    </source>
</evidence>
<name>A0A8J6BXY9_ZIZPA</name>
<dbReference type="EMBL" id="JAAALK010000079">
    <property type="protein sequence ID" value="KAG8099807.1"/>
    <property type="molecule type" value="Genomic_DNA"/>
</dbReference>
<dbReference type="AlphaFoldDB" id="A0A8J6BXY9"/>
<evidence type="ECO:0000313" key="2">
    <source>
        <dbReference type="Proteomes" id="UP000729402"/>
    </source>
</evidence>
<proteinExistence type="predicted"/>